<evidence type="ECO:0000256" key="5">
    <source>
        <dbReference type="SAM" id="Coils"/>
    </source>
</evidence>
<dbReference type="InterPro" id="IPR050090">
    <property type="entry name" value="Tyrosine_recombinase_XerCD"/>
</dbReference>
<dbReference type="Gene3D" id="1.10.443.10">
    <property type="entry name" value="Intergrase catalytic core"/>
    <property type="match status" value="1"/>
</dbReference>
<comment type="caution">
    <text evidence="8">The sequence shown here is derived from an EMBL/GenBank/DDBJ whole genome shotgun (WGS) entry which is preliminary data.</text>
</comment>
<keyword evidence="9" id="KW-1185">Reference proteome</keyword>
<dbReference type="InterPro" id="IPR011010">
    <property type="entry name" value="DNA_brk_join_enz"/>
</dbReference>
<dbReference type="InterPro" id="IPR002104">
    <property type="entry name" value="Integrase_catalytic"/>
</dbReference>
<feature type="domain" description="Tyr recombinase" evidence="6">
    <location>
        <begin position="116"/>
        <end position="307"/>
    </location>
</feature>
<dbReference type="GO" id="GO:0015074">
    <property type="term" value="P:DNA integration"/>
    <property type="evidence" value="ECO:0007669"/>
    <property type="project" value="UniProtKB-KW"/>
</dbReference>
<evidence type="ECO:0000259" key="6">
    <source>
        <dbReference type="PROSITE" id="PS51898"/>
    </source>
</evidence>
<dbReference type="Proteomes" id="UP000027153">
    <property type="component" value="Unassembled WGS sequence"/>
</dbReference>
<evidence type="ECO:0000259" key="7">
    <source>
        <dbReference type="PROSITE" id="PS51900"/>
    </source>
</evidence>
<dbReference type="PANTHER" id="PTHR30349:SF41">
    <property type="entry name" value="INTEGRASE_RECOMBINASE PROTEIN MJ0367-RELATED"/>
    <property type="match status" value="1"/>
</dbReference>
<feature type="domain" description="Core-binding (CB)" evidence="7">
    <location>
        <begin position="2"/>
        <end position="98"/>
    </location>
</feature>
<dbReference type="GO" id="GO:0006310">
    <property type="term" value="P:DNA recombination"/>
    <property type="evidence" value="ECO:0007669"/>
    <property type="project" value="UniProtKB-KW"/>
</dbReference>
<dbReference type="Gene3D" id="1.10.150.130">
    <property type="match status" value="1"/>
</dbReference>
<dbReference type="InterPro" id="IPR013762">
    <property type="entry name" value="Integrase-like_cat_sf"/>
</dbReference>
<dbReference type="AlphaFoldDB" id="A0A062V779"/>
<dbReference type="PROSITE" id="PS51898">
    <property type="entry name" value="TYR_RECOMBINASE"/>
    <property type="match status" value="1"/>
</dbReference>
<keyword evidence="5" id="KW-0175">Coiled coil</keyword>
<evidence type="ECO:0000256" key="1">
    <source>
        <dbReference type="ARBA" id="ARBA00022908"/>
    </source>
</evidence>
<evidence type="ECO:0000313" key="9">
    <source>
        <dbReference type="Proteomes" id="UP000027153"/>
    </source>
</evidence>
<dbReference type="SUPFAM" id="SSF56349">
    <property type="entry name" value="DNA breaking-rejoining enzymes"/>
    <property type="match status" value="1"/>
</dbReference>
<organism evidence="8 9">
    <name type="scientific">Candidatus Methanoperedens nitratireducens</name>
    <dbReference type="NCBI Taxonomy" id="1392998"/>
    <lineage>
        <taxon>Archaea</taxon>
        <taxon>Methanobacteriati</taxon>
        <taxon>Methanobacteriota</taxon>
        <taxon>Stenosarchaea group</taxon>
        <taxon>Methanomicrobia</taxon>
        <taxon>Methanosarcinales</taxon>
        <taxon>ANME-2 cluster</taxon>
        <taxon>Candidatus Methanoperedentaceae</taxon>
        <taxon>Candidatus Methanoperedens</taxon>
    </lineage>
</organism>
<dbReference type="Pfam" id="PF00589">
    <property type="entry name" value="Phage_integrase"/>
    <property type="match status" value="1"/>
</dbReference>
<evidence type="ECO:0000313" key="8">
    <source>
        <dbReference type="EMBL" id="KCZ71634.1"/>
    </source>
</evidence>
<proteinExistence type="predicted"/>
<keyword evidence="2 4" id="KW-0238">DNA-binding</keyword>
<keyword evidence="3" id="KW-0233">DNA recombination</keyword>
<evidence type="ECO:0000256" key="4">
    <source>
        <dbReference type="PROSITE-ProRule" id="PRU01248"/>
    </source>
</evidence>
<dbReference type="PROSITE" id="PS51900">
    <property type="entry name" value="CB"/>
    <property type="match status" value="1"/>
</dbReference>
<gene>
    <name evidence="8" type="ORF">ANME2D_02369</name>
</gene>
<evidence type="ECO:0000256" key="2">
    <source>
        <dbReference type="ARBA" id="ARBA00023125"/>
    </source>
</evidence>
<sequence length="390" mass="44839">MDNNDLIIRDWLAQIGASHKTKKLYTFGLEKYTGHVGKTAAELIEEAEDEITRGILMRKRSIRRYLISFREHLNEEGDSPNSVNAYMAAVKSFYKTNEIDLPNLKEKVARALEENGSRSQLDIEDVRKLINHCKSLRNKAIIYTIISSGLGGNEVRNLKIKHIKNKDGNGIATLQLTRQKVNYEFTTFLSPEAVDAIKEYLDFRNKSLKLAVKGDDDWLFVSEDGVKFTEHAFVKVFREIGIEAGYGNGHGLFGLARAHNLRKFFNSQLLNNGADIFFTDYLMGHKIDSMHETYFKADPKKLKERYMKYLPFLTIEKTEARVLESDAYNRLQADNAQLRLELEKTQKRMDEISADLDSRRGVDEKLDSVLADPTVQQILLKKMRELSYRA</sequence>
<protein>
    <submittedName>
        <fullName evidence="8">Site-specific recombinase XerD</fullName>
    </submittedName>
</protein>
<feature type="coiled-coil region" evidence="5">
    <location>
        <begin position="328"/>
        <end position="355"/>
    </location>
</feature>
<dbReference type="InterPro" id="IPR044068">
    <property type="entry name" value="CB"/>
</dbReference>
<dbReference type="RefSeq" id="WP_052368876.1">
    <property type="nucleotide sequence ID" value="NZ_JMIY01000005.1"/>
</dbReference>
<dbReference type="InterPro" id="IPR010998">
    <property type="entry name" value="Integrase_recombinase_N"/>
</dbReference>
<dbReference type="OrthoDB" id="142712at2157"/>
<accession>A0A062V779</accession>
<evidence type="ECO:0000256" key="3">
    <source>
        <dbReference type="ARBA" id="ARBA00023172"/>
    </source>
</evidence>
<dbReference type="EMBL" id="JMIY01000005">
    <property type="protein sequence ID" value="KCZ71634.1"/>
    <property type="molecule type" value="Genomic_DNA"/>
</dbReference>
<reference evidence="8 9" key="1">
    <citation type="journal article" date="2013" name="Nature">
        <title>Anaerobic oxidation of methane coupled to nitrate reduction in a novel archaeal lineage.</title>
        <authorList>
            <person name="Haroon M.F."/>
            <person name="Hu S."/>
            <person name="Shi Y."/>
            <person name="Imelfort M."/>
            <person name="Keller J."/>
            <person name="Hugenholtz P."/>
            <person name="Yuan Z."/>
            <person name="Tyson G.W."/>
        </authorList>
    </citation>
    <scope>NUCLEOTIDE SEQUENCE [LARGE SCALE GENOMIC DNA]</scope>
    <source>
        <strain evidence="8 9">ANME-2d</strain>
    </source>
</reference>
<dbReference type="CDD" id="cd00397">
    <property type="entry name" value="DNA_BRE_C"/>
    <property type="match status" value="1"/>
</dbReference>
<keyword evidence="1" id="KW-0229">DNA integration</keyword>
<dbReference type="GO" id="GO:0003677">
    <property type="term" value="F:DNA binding"/>
    <property type="evidence" value="ECO:0007669"/>
    <property type="project" value="UniProtKB-UniRule"/>
</dbReference>
<dbReference type="PANTHER" id="PTHR30349">
    <property type="entry name" value="PHAGE INTEGRASE-RELATED"/>
    <property type="match status" value="1"/>
</dbReference>
<name>A0A062V779_9EURY</name>